<dbReference type="Proteomes" id="UP000483379">
    <property type="component" value="Unassembled WGS sequence"/>
</dbReference>
<keyword evidence="4" id="KW-1185">Reference proteome</keyword>
<dbReference type="Gene3D" id="3.10.450.50">
    <property type="match status" value="1"/>
</dbReference>
<evidence type="ECO:0000256" key="1">
    <source>
        <dbReference type="SAM" id="SignalP"/>
    </source>
</evidence>
<dbReference type="RefSeq" id="WP_164454968.1">
    <property type="nucleotide sequence ID" value="NZ_JAAIJQ010000084.1"/>
</dbReference>
<evidence type="ECO:0000259" key="2">
    <source>
        <dbReference type="Pfam" id="PF13474"/>
    </source>
</evidence>
<dbReference type="EMBL" id="JAAIJQ010000084">
    <property type="protein sequence ID" value="NEV64333.1"/>
    <property type="molecule type" value="Genomic_DNA"/>
</dbReference>
<dbReference type="AlphaFoldDB" id="A0A6M0K5W5"/>
<dbReference type="NCBIfam" id="TIGR02246">
    <property type="entry name" value="SgcJ/EcaC family oxidoreductase"/>
    <property type="match status" value="1"/>
</dbReference>
<evidence type="ECO:0000313" key="3">
    <source>
        <dbReference type="EMBL" id="NEV64333.1"/>
    </source>
</evidence>
<gene>
    <name evidence="3" type="ORF">G3446_21010</name>
</gene>
<dbReference type="Pfam" id="PF13474">
    <property type="entry name" value="SnoaL_3"/>
    <property type="match status" value="1"/>
</dbReference>
<accession>A0A6M0K5W5</accession>
<comment type="caution">
    <text evidence="3">The sequence shown here is derived from an EMBL/GenBank/DDBJ whole genome shotgun (WGS) entry which is preliminary data.</text>
</comment>
<dbReference type="InterPro" id="IPR032710">
    <property type="entry name" value="NTF2-like_dom_sf"/>
</dbReference>
<dbReference type="InterPro" id="IPR011944">
    <property type="entry name" value="Steroid_delta5-4_isomerase"/>
</dbReference>
<dbReference type="SUPFAM" id="SSF54427">
    <property type="entry name" value="NTF2-like"/>
    <property type="match status" value="1"/>
</dbReference>
<feature type="signal peptide" evidence="1">
    <location>
        <begin position="1"/>
        <end position="22"/>
    </location>
</feature>
<sequence length="171" mass="18597">MRRRVLTGLALATGIVAGAAQAQVAQPAEDTPKEAVKALWQEQHKALDAHDIAGVMDTFADSDDIMLMGTGPGEHWVGREDVEDAYAQFMKNFAPHTKEVKCGEGAGTAEDNVAWLTAVCDFKDKKGNESRHFILNISAVLVKQDDAWRFHTMHYSQLLGGDSEPSQGASE</sequence>
<proteinExistence type="predicted"/>
<feature type="chain" id="PRO_5027051930" evidence="1">
    <location>
        <begin position="23"/>
        <end position="171"/>
    </location>
</feature>
<keyword evidence="1" id="KW-0732">Signal</keyword>
<name>A0A6M0K5W5_9GAMM</name>
<reference evidence="3 4" key="1">
    <citation type="submission" date="2020-02" db="EMBL/GenBank/DDBJ databases">
        <title>Genome sequences of Thiorhodococcus mannitoliphagus and Thiorhodococcus minor, purple sulfur photosynthetic bacteria in the gammaproteobacterial family, Chromatiaceae.</title>
        <authorList>
            <person name="Aviles F.A."/>
            <person name="Meyer T.E."/>
            <person name="Kyndt J.A."/>
        </authorList>
    </citation>
    <scope>NUCLEOTIDE SEQUENCE [LARGE SCALE GENOMIC DNA]</scope>
    <source>
        <strain evidence="3 4">DSM 11518</strain>
    </source>
</reference>
<dbReference type="InterPro" id="IPR037401">
    <property type="entry name" value="SnoaL-like"/>
</dbReference>
<feature type="domain" description="SnoaL-like" evidence="2">
    <location>
        <begin position="36"/>
        <end position="158"/>
    </location>
</feature>
<protein>
    <submittedName>
        <fullName evidence="3">SgcJ/EcaC family oxidoreductase</fullName>
    </submittedName>
</protein>
<evidence type="ECO:0000313" key="4">
    <source>
        <dbReference type="Proteomes" id="UP000483379"/>
    </source>
</evidence>
<organism evidence="3 4">
    <name type="scientific">Thiorhodococcus minor</name>
    <dbReference type="NCBI Taxonomy" id="57489"/>
    <lineage>
        <taxon>Bacteria</taxon>
        <taxon>Pseudomonadati</taxon>
        <taxon>Pseudomonadota</taxon>
        <taxon>Gammaproteobacteria</taxon>
        <taxon>Chromatiales</taxon>
        <taxon>Chromatiaceae</taxon>
        <taxon>Thiorhodococcus</taxon>
    </lineage>
</organism>